<keyword evidence="1" id="KW-0472">Membrane</keyword>
<keyword evidence="3" id="KW-1185">Reference proteome</keyword>
<gene>
    <name evidence="2" type="ORF">MYP_1153</name>
</gene>
<keyword evidence="1" id="KW-1133">Transmembrane helix</keyword>
<sequence>MIKKIFLEPVEKIIFLAAIFLTAITIFIAIYIASDVLIIISVLLTVSVLVLQRVISSESWYFRKAVIHEKIVRNSDWLSHSIKALAFRLLSDKRNKYYWLSCLKIRNVSVIAASDPSAIKNSDYMPDEFMIVAGHRPEMPKGDLRVHIGSSQCMQPYFMNVIHFRNSSFYFQLEANNHDSHHTFDKNDIVLEIKSNGPFMLNERFNEKLFLQNAMKPGVKMIEIDLSLMITGFFNEGNRVDCIRDLLSFVWKIRRITMGKPVGIKLSKYNRGCLSDLCSEINKSITIPDFITLSAEFYKSFQVHPANEGKDQDDFYVSASKILRMHKLDEEVKIIAEGTVESGFDLYKSFALGISAWFLNSGVYFKPMNAKHVISDKYEVREELLNGCFEFMKLGGYTETWQVEPYSIYKKDIRGKYSSLYDLYFQKAGGLSFASIKHFNLN</sequence>
<dbReference type="InterPro" id="IPR013785">
    <property type="entry name" value="Aldolase_TIM"/>
</dbReference>
<protein>
    <submittedName>
        <fullName evidence="2">Uncharacterized protein</fullName>
    </submittedName>
</protein>
<dbReference type="Gene3D" id="3.20.20.70">
    <property type="entry name" value="Aldolase class I"/>
    <property type="match status" value="1"/>
</dbReference>
<dbReference type="STRING" id="153721.MYP_1153"/>
<feature type="transmembrane region" description="Helical" evidence="1">
    <location>
        <begin position="12"/>
        <end position="32"/>
    </location>
</feature>
<comment type="caution">
    <text evidence="2">The sequence shown here is derived from an EMBL/GenBank/DDBJ whole genome shotgun (WGS) entry which is preliminary data.</text>
</comment>
<accession>A0A098LAJ2</accession>
<evidence type="ECO:0000313" key="3">
    <source>
        <dbReference type="Proteomes" id="UP000030185"/>
    </source>
</evidence>
<keyword evidence="1" id="KW-0812">Transmembrane</keyword>
<dbReference type="AlphaFoldDB" id="A0A098LAJ2"/>
<name>A0A098LAJ2_9BACT</name>
<dbReference type="eggNOG" id="COG0069">
    <property type="taxonomic scope" value="Bacteria"/>
</dbReference>
<dbReference type="OrthoDB" id="9758182at2"/>
<organism evidence="2 3">
    <name type="scientific">Sporocytophaga myxococcoides</name>
    <dbReference type="NCBI Taxonomy" id="153721"/>
    <lineage>
        <taxon>Bacteria</taxon>
        <taxon>Pseudomonadati</taxon>
        <taxon>Bacteroidota</taxon>
        <taxon>Cytophagia</taxon>
        <taxon>Cytophagales</taxon>
        <taxon>Cytophagaceae</taxon>
        <taxon>Sporocytophaga</taxon>
    </lineage>
</organism>
<dbReference type="RefSeq" id="WP_045459696.1">
    <property type="nucleotide sequence ID" value="NZ_BBLT01000002.1"/>
</dbReference>
<feature type="transmembrane region" description="Helical" evidence="1">
    <location>
        <begin position="38"/>
        <end position="55"/>
    </location>
</feature>
<dbReference type="Proteomes" id="UP000030185">
    <property type="component" value="Unassembled WGS sequence"/>
</dbReference>
<dbReference type="EMBL" id="BBLT01000002">
    <property type="protein sequence ID" value="GAL83925.1"/>
    <property type="molecule type" value="Genomic_DNA"/>
</dbReference>
<evidence type="ECO:0000313" key="2">
    <source>
        <dbReference type="EMBL" id="GAL83925.1"/>
    </source>
</evidence>
<evidence type="ECO:0000256" key="1">
    <source>
        <dbReference type="SAM" id="Phobius"/>
    </source>
</evidence>
<dbReference type="SUPFAM" id="SSF51395">
    <property type="entry name" value="FMN-linked oxidoreductases"/>
    <property type="match status" value="1"/>
</dbReference>
<reference evidence="2 3" key="1">
    <citation type="submission" date="2014-09" db="EMBL/GenBank/DDBJ databases">
        <title>Sporocytophaga myxococcoides PG-01 genome sequencing.</title>
        <authorList>
            <person name="Liu L."/>
            <person name="Gao P.J."/>
            <person name="Chen G.J."/>
            <person name="Wang L.S."/>
        </authorList>
    </citation>
    <scope>NUCLEOTIDE SEQUENCE [LARGE SCALE GENOMIC DNA]</scope>
    <source>
        <strain evidence="2 3">PG-01</strain>
    </source>
</reference>
<proteinExistence type="predicted"/>